<dbReference type="GO" id="GO:0000166">
    <property type="term" value="F:nucleotide binding"/>
    <property type="evidence" value="ECO:0007669"/>
    <property type="project" value="InterPro"/>
</dbReference>
<dbReference type="Pfam" id="PF02872">
    <property type="entry name" value="5_nucleotid_C"/>
    <property type="match status" value="1"/>
</dbReference>
<dbReference type="EMBL" id="QHHQ01000001">
    <property type="protein sequence ID" value="RAI03037.1"/>
    <property type="molecule type" value="Genomic_DNA"/>
</dbReference>
<dbReference type="InterPro" id="IPR008334">
    <property type="entry name" value="5'-Nucleotdase_C"/>
</dbReference>
<dbReference type="PANTHER" id="PTHR11575">
    <property type="entry name" value="5'-NUCLEOTIDASE-RELATED"/>
    <property type="match status" value="1"/>
</dbReference>
<protein>
    <submittedName>
        <fullName evidence="3">Bifunctional metallophosphatase/5'-nucleotidase</fullName>
    </submittedName>
</protein>
<dbReference type="GO" id="GO:0008253">
    <property type="term" value="F:5'-nucleotidase activity"/>
    <property type="evidence" value="ECO:0007669"/>
    <property type="project" value="TreeGrafter"/>
</dbReference>
<evidence type="ECO:0000313" key="3">
    <source>
        <dbReference type="EMBL" id="RAI03037.1"/>
    </source>
</evidence>
<dbReference type="SUPFAM" id="SSF55816">
    <property type="entry name" value="5'-nucleotidase (syn. UDP-sugar hydrolase), C-terminal domain"/>
    <property type="match status" value="1"/>
</dbReference>
<accession>A0A8B2NS30</accession>
<feature type="signal peptide" evidence="1">
    <location>
        <begin position="1"/>
        <end position="37"/>
    </location>
</feature>
<dbReference type="InterPro" id="IPR036907">
    <property type="entry name" value="5'-Nucleotdase_C_sf"/>
</dbReference>
<dbReference type="SUPFAM" id="SSF56300">
    <property type="entry name" value="Metallo-dependent phosphatases"/>
    <property type="match status" value="1"/>
</dbReference>
<dbReference type="PROSITE" id="PS00786">
    <property type="entry name" value="5_NUCLEOTIDASE_2"/>
    <property type="match status" value="1"/>
</dbReference>
<dbReference type="InterPro" id="IPR029052">
    <property type="entry name" value="Metallo-depent_PP-like"/>
</dbReference>
<dbReference type="AlphaFoldDB" id="A0A8B2NS30"/>
<dbReference type="Gene3D" id="3.60.21.10">
    <property type="match status" value="1"/>
</dbReference>
<dbReference type="InterPro" id="IPR006179">
    <property type="entry name" value="5_nucleotidase/apyrase"/>
</dbReference>
<proteinExistence type="predicted"/>
<keyword evidence="4" id="KW-1185">Reference proteome</keyword>
<dbReference type="GO" id="GO:0009166">
    <property type="term" value="P:nucleotide catabolic process"/>
    <property type="evidence" value="ECO:0007669"/>
    <property type="project" value="InterPro"/>
</dbReference>
<organism evidence="3 4">
    <name type="scientific">Acuticoccus sediminis</name>
    <dbReference type="NCBI Taxonomy" id="2184697"/>
    <lineage>
        <taxon>Bacteria</taxon>
        <taxon>Pseudomonadati</taxon>
        <taxon>Pseudomonadota</taxon>
        <taxon>Alphaproteobacteria</taxon>
        <taxon>Hyphomicrobiales</taxon>
        <taxon>Amorphaceae</taxon>
        <taxon>Acuticoccus</taxon>
    </lineage>
</organism>
<dbReference type="GO" id="GO:0046872">
    <property type="term" value="F:metal ion binding"/>
    <property type="evidence" value="ECO:0007669"/>
    <property type="project" value="InterPro"/>
</dbReference>
<comment type="caution">
    <text evidence="3">The sequence shown here is derived from an EMBL/GenBank/DDBJ whole genome shotgun (WGS) entry which is preliminary data.</text>
</comment>
<reference evidence="3 4" key="1">
    <citation type="submission" date="2018-05" db="EMBL/GenBank/DDBJ databases">
        <title>Acuticoccus sediminis sp. nov., isolated from deep-sea sediment of Indian Ocean.</title>
        <authorList>
            <person name="Liu X."/>
            <person name="Lai Q."/>
            <person name="Du Y."/>
            <person name="Sun F."/>
            <person name="Zhang X."/>
            <person name="Wang S."/>
            <person name="Shao Z."/>
        </authorList>
    </citation>
    <scope>NUCLEOTIDE SEQUENCE [LARGE SCALE GENOMIC DNA]</scope>
    <source>
        <strain evidence="3 4">PTG4-2</strain>
    </source>
</reference>
<name>A0A8B2NS30_9HYPH</name>
<feature type="domain" description="5'-Nucleotidase C-terminal" evidence="2">
    <location>
        <begin position="433"/>
        <end position="605"/>
    </location>
</feature>
<sequence length="676" mass="69333">MMKLMQMQTRKARMSVNRTSIGLALCAALGAYGPALGQDAAPAATLQLLHASDLEGNAGAVKNAPNFAAIVEALRPQQEATLVISAGDNFIPSPFSNAAGAQDEEVRAKLSAALDAAMKTAGIDASGLETGTGRYDIAIMNIIGFDASALGNHEFDFGPETLVSIIGKSDTWTGALFPLLSANLEVGADSPLAAIHSDAGDAGDGIVAPYTVLEAGGETYGIIGATTPLLATISSPGPGITTTPTSDDMAALAAVIQPVVDKLTADGVNKIILTSHLQQISLEEKLSTLLDGVDIFIAGGSDTRLANENLRLREKDEALGPYPILGKDAGGNDVAIVSTDGQYTYVGRLVVGFDADGKLLPATIDPEVSGAYATDDEGVLAVTGAADLAAALAGSKAGAAVHDLVTAISDAVLTTSGSTYFADLAVDLNGNREPGVRTEETNLGNLTADANLAVANELSGDKVLVSLKNGGGIRASIPLGNGKISELQIQDALAFNNPLSLVTLTPEQLVATLEYGVAASTYEDDGTPTNAQGRFPQVGGMSFAFDPTEEAGSRVMEVTLLGAAADGSDVTIYADGELTPASAEFEDGIRAVTLSFLLDGGDGYPYPSFVEENAGFADVVDLMKPDVIAAGAAQFTNVGTEQDALAEYLATFTAPVDLPDTSGIEDTRIRNTLFVQ</sequence>
<evidence type="ECO:0000259" key="2">
    <source>
        <dbReference type="Pfam" id="PF02872"/>
    </source>
</evidence>
<evidence type="ECO:0000256" key="1">
    <source>
        <dbReference type="SAM" id="SignalP"/>
    </source>
</evidence>
<feature type="chain" id="PRO_5032611747" evidence="1">
    <location>
        <begin position="38"/>
        <end position="676"/>
    </location>
</feature>
<dbReference type="InterPro" id="IPR006146">
    <property type="entry name" value="5'-Nucleotdase_CS"/>
</dbReference>
<evidence type="ECO:0000313" key="4">
    <source>
        <dbReference type="Proteomes" id="UP000249590"/>
    </source>
</evidence>
<dbReference type="Gene3D" id="3.90.780.10">
    <property type="entry name" value="5'-Nucleotidase, C-terminal domain"/>
    <property type="match status" value="1"/>
</dbReference>
<gene>
    <name evidence="3" type="ORF">DLJ53_00415</name>
</gene>
<keyword evidence="1" id="KW-0732">Signal</keyword>
<dbReference type="PANTHER" id="PTHR11575:SF24">
    <property type="entry name" value="5'-NUCLEOTIDASE"/>
    <property type="match status" value="1"/>
</dbReference>
<dbReference type="GO" id="GO:0008768">
    <property type="term" value="F:UDP-sugar diphosphatase activity"/>
    <property type="evidence" value="ECO:0007669"/>
    <property type="project" value="TreeGrafter"/>
</dbReference>
<dbReference type="Proteomes" id="UP000249590">
    <property type="component" value="Unassembled WGS sequence"/>
</dbReference>
<dbReference type="GO" id="GO:0030288">
    <property type="term" value="C:outer membrane-bounded periplasmic space"/>
    <property type="evidence" value="ECO:0007669"/>
    <property type="project" value="TreeGrafter"/>
</dbReference>